<reference evidence="6 7" key="1">
    <citation type="journal article" date="2018" name="Biotechnol. Adv.">
        <title>Improved genomic resources and new bioinformatic workflow for the carcinogenic parasite Clonorchis sinensis: Biotechnological implications.</title>
        <authorList>
            <person name="Wang D."/>
            <person name="Korhonen P.K."/>
            <person name="Gasser R.B."/>
            <person name="Young N.D."/>
        </authorList>
    </citation>
    <scope>NUCLEOTIDE SEQUENCE [LARGE SCALE GENOMIC DNA]</scope>
    <source>
        <strain evidence="6">Cs-k2</strain>
    </source>
</reference>
<name>A0A419PP94_CLOSI</name>
<dbReference type="InParanoid" id="A0A419PP94"/>
<dbReference type="InterPro" id="IPR005677">
    <property type="entry name" value="Fum_hydII"/>
</dbReference>
<dbReference type="PRINTS" id="PR00149">
    <property type="entry name" value="FUMRATELYASE"/>
</dbReference>
<keyword evidence="7" id="KW-1185">Reference proteome</keyword>
<dbReference type="Pfam" id="PF10415">
    <property type="entry name" value="FumaraseC_C"/>
    <property type="match status" value="1"/>
</dbReference>
<evidence type="ECO:0000313" key="7">
    <source>
        <dbReference type="Proteomes" id="UP000286415"/>
    </source>
</evidence>
<dbReference type="Gene3D" id="1.10.40.30">
    <property type="entry name" value="Fumarase/aspartase (C-terminal domain)"/>
    <property type="match status" value="1"/>
</dbReference>
<dbReference type="PROSITE" id="PS00163">
    <property type="entry name" value="FUMARATE_LYASES"/>
    <property type="match status" value="1"/>
</dbReference>
<dbReference type="InterPro" id="IPR020557">
    <property type="entry name" value="Fumarate_lyase_CS"/>
</dbReference>
<dbReference type="OrthoDB" id="1738025at2759"/>
<dbReference type="Gene3D" id="1.20.200.10">
    <property type="entry name" value="Fumarase/aspartase (Central domain)"/>
    <property type="match status" value="1"/>
</dbReference>
<dbReference type="Pfam" id="PF00206">
    <property type="entry name" value="Lyase_1"/>
    <property type="match status" value="1"/>
</dbReference>
<sequence>MAESKEGSRRVVEDSFGAIEVPLDSYYGAQTERSRRNFNICLPQDKIPLSVVYALAMLKEIAAGINCAKSRISSDEATAIIRACREVYSGKLDDHFPLSIWQTGSGTQTNMNVNEVVANRATELLCGSRTGQPRIHPNDHVNCGQSSNDIFPTAMNLSVSLETAWNTIPALESLVDAINAKASQFHDVVKIGRTHLQDAVPMTFGQELGSFGARLSNTIGLIRQGVKSICNLAVGGTAVGTGLNSTKGFDLEMCDGVTELVEGMLKQRYGDTASKYMKLTFTPAENKFAALAGHDDLLQLSSCFNQTATILFKLAGDFALLSSGPSCGLGELILPPNEPGSSIMPGKVNPTQCEALRMVSLQVMGNHFTTSMAASLGQLQLNVFKPLIVAKMLHSCRLLRDAAISFTRNCVEGLQINHRRVEEHVRNSLMLVTALTPHIGYDKAARLAKHAKENNLTLREAALKLNMVSAEEFDQVVRPASMAFPFSEENMNNN</sequence>
<dbReference type="PANTHER" id="PTHR11444:SF1">
    <property type="entry name" value="FUMARATE HYDRATASE, MITOCHONDRIAL"/>
    <property type="match status" value="1"/>
</dbReference>
<feature type="domain" description="Fumarase C C-terminal" evidence="5">
    <location>
        <begin position="431"/>
        <end position="482"/>
    </location>
</feature>
<evidence type="ECO:0000256" key="2">
    <source>
        <dbReference type="ARBA" id="ARBA00012921"/>
    </source>
</evidence>
<dbReference type="UniPathway" id="UPA00223">
    <property type="reaction ID" value="UER01007"/>
</dbReference>
<dbReference type="InterPro" id="IPR024083">
    <property type="entry name" value="Fumarase/histidase_N"/>
</dbReference>
<feature type="domain" description="Fumarate lyase N-terminal" evidence="4">
    <location>
        <begin position="17"/>
        <end position="365"/>
    </location>
</feature>
<dbReference type="FunCoup" id="A0A419PP94">
    <property type="interactions" value="972"/>
</dbReference>
<comment type="similarity">
    <text evidence="1">Belongs to the class-II fumarase/aspartase family. Fumarase subfamily.</text>
</comment>
<dbReference type="EC" id="4.2.1.2" evidence="2"/>
<evidence type="ECO:0000313" key="6">
    <source>
        <dbReference type="EMBL" id="KAG5452050.1"/>
    </source>
</evidence>
<gene>
    <name evidence="6" type="ORF">CSKR_110661</name>
</gene>
<organism evidence="6 7">
    <name type="scientific">Clonorchis sinensis</name>
    <name type="common">Chinese liver fluke</name>
    <dbReference type="NCBI Taxonomy" id="79923"/>
    <lineage>
        <taxon>Eukaryota</taxon>
        <taxon>Metazoa</taxon>
        <taxon>Spiralia</taxon>
        <taxon>Lophotrochozoa</taxon>
        <taxon>Platyhelminthes</taxon>
        <taxon>Trematoda</taxon>
        <taxon>Digenea</taxon>
        <taxon>Opisthorchiida</taxon>
        <taxon>Opisthorchiata</taxon>
        <taxon>Opisthorchiidae</taxon>
        <taxon>Clonorchis</taxon>
    </lineage>
</organism>
<proteinExistence type="inferred from homology"/>
<dbReference type="GO" id="GO:0006099">
    <property type="term" value="P:tricarboxylic acid cycle"/>
    <property type="evidence" value="ECO:0007669"/>
    <property type="project" value="UniProtKB-UniPathway"/>
</dbReference>
<keyword evidence="3" id="KW-0456">Lyase</keyword>
<evidence type="ECO:0000259" key="4">
    <source>
        <dbReference type="Pfam" id="PF00206"/>
    </source>
</evidence>
<dbReference type="FunFam" id="1.20.200.10:FF:000001">
    <property type="entry name" value="Fumarate hydratase, mitochondrial"/>
    <property type="match status" value="1"/>
</dbReference>
<dbReference type="GO" id="GO:0006106">
    <property type="term" value="P:fumarate metabolic process"/>
    <property type="evidence" value="ECO:0007669"/>
    <property type="project" value="InterPro"/>
</dbReference>
<dbReference type="GO" id="GO:0004333">
    <property type="term" value="F:fumarate hydratase activity"/>
    <property type="evidence" value="ECO:0007669"/>
    <property type="project" value="UniProtKB-EC"/>
</dbReference>
<reference evidence="6 7" key="2">
    <citation type="journal article" date="2021" name="Genomics">
        <title>High-quality reference genome for Clonorchis sinensis.</title>
        <authorList>
            <person name="Young N.D."/>
            <person name="Stroehlein A.J."/>
            <person name="Kinkar L."/>
            <person name="Wang T."/>
            <person name="Sohn W.M."/>
            <person name="Chang B.C.H."/>
            <person name="Kaur P."/>
            <person name="Weisz D."/>
            <person name="Dudchenko O."/>
            <person name="Aiden E.L."/>
            <person name="Korhonen P.K."/>
            <person name="Gasser R.B."/>
        </authorList>
    </citation>
    <scope>NUCLEOTIDE SEQUENCE [LARGE SCALE GENOMIC DNA]</scope>
    <source>
        <strain evidence="6">Cs-k2</strain>
    </source>
</reference>
<dbReference type="InterPro" id="IPR022761">
    <property type="entry name" value="Fumarate_lyase_N"/>
</dbReference>
<dbReference type="SUPFAM" id="SSF48557">
    <property type="entry name" value="L-aspartase-like"/>
    <property type="match status" value="1"/>
</dbReference>
<dbReference type="AlphaFoldDB" id="A0A419PP94"/>
<dbReference type="InterPro" id="IPR008948">
    <property type="entry name" value="L-Aspartase-like"/>
</dbReference>
<dbReference type="Proteomes" id="UP000286415">
    <property type="component" value="Unassembled WGS sequence"/>
</dbReference>
<dbReference type="EMBL" id="NIRI02000042">
    <property type="protein sequence ID" value="KAG5452050.1"/>
    <property type="molecule type" value="Genomic_DNA"/>
</dbReference>
<comment type="caution">
    <text evidence="6">The sequence shown here is derived from an EMBL/GenBank/DDBJ whole genome shotgun (WGS) entry which is preliminary data.</text>
</comment>
<dbReference type="GO" id="GO:0006108">
    <property type="term" value="P:malate metabolic process"/>
    <property type="evidence" value="ECO:0007669"/>
    <property type="project" value="TreeGrafter"/>
</dbReference>
<evidence type="ECO:0000256" key="1">
    <source>
        <dbReference type="ARBA" id="ARBA00009084"/>
    </source>
</evidence>
<dbReference type="FunFam" id="1.10.275.10:FF:000001">
    <property type="entry name" value="Fumarate hydratase, mitochondrial"/>
    <property type="match status" value="1"/>
</dbReference>
<dbReference type="STRING" id="79923.A0A419PP94"/>
<evidence type="ECO:0000256" key="3">
    <source>
        <dbReference type="ARBA" id="ARBA00023239"/>
    </source>
</evidence>
<dbReference type="FunFam" id="1.10.40.30:FF:000002">
    <property type="entry name" value="Fumarate hydratase class II"/>
    <property type="match status" value="1"/>
</dbReference>
<evidence type="ECO:0000259" key="5">
    <source>
        <dbReference type="Pfam" id="PF10415"/>
    </source>
</evidence>
<dbReference type="HAMAP" id="MF_00743">
    <property type="entry name" value="FumaraseC"/>
    <property type="match status" value="1"/>
</dbReference>
<protein>
    <recommendedName>
        <fullName evidence="2">fumarate hydratase</fullName>
        <ecNumber evidence="2">4.2.1.2</ecNumber>
    </recommendedName>
</protein>
<dbReference type="InterPro" id="IPR018951">
    <property type="entry name" value="Fumarase_C_C"/>
</dbReference>
<dbReference type="InterPro" id="IPR000362">
    <property type="entry name" value="Fumarate_lyase_fam"/>
</dbReference>
<dbReference type="PRINTS" id="PR00145">
    <property type="entry name" value="ARGSUCLYASE"/>
</dbReference>
<accession>A0A419PP94</accession>
<dbReference type="Gene3D" id="1.10.275.10">
    <property type="entry name" value="Fumarase/aspartase (N-terminal domain)"/>
    <property type="match status" value="1"/>
</dbReference>
<dbReference type="PANTHER" id="PTHR11444">
    <property type="entry name" value="ASPARTATEAMMONIA/ARGININOSUCCINATE/ADENYLOSUCCINATE LYASE"/>
    <property type="match status" value="1"/>
</dbReference>